<accession>A0A1I5G5W6</accession>
<evidence type="ECO:0000313" key="7">
    <source>
        <dbReference type="Proteomes" id="UP000586254"/>
    </source>
</evidence>
<dbReference type="EMBL" id="JACCKS010000001">
    <property type="protein sequence ID" value="NZA36827.1"/>
    <property type="molecule type" value="Genomic_DNA"/>
</dbReference>
<dbReference type="AlphaFoldDB" id="A0A1I5G5W6"/>
<organism evidence="6 7">
    <name type="scientific">Eubacterium callanderi</name>
    <dbReference type="NCBI Taxonomy" id="53442"/>
    <lineage>
        <taxon>Bacteria</taxon>
        <taxon>Bacillati</taxon>
        <taxon>Bacillota</taxon>
        <taxon>Clostridia</taxon>
        <taxon>Eubacteriales</taxon>
        <taxon>Eubacteriaceae</taxon>
        <taxon>Eubacterium</taxon>
    </lineage>
</organism>
<dbReference type="InterPro" id="IPR050808">
    <property type="entry name" value="Phage_Integrase"/>
</dbReference>
<evidence type="ECO:0000256" key="1">
    <source>
        <dbReference type="ARBA" id="ARBA00008857"/>
    </source>
</evidence>
<sequence length="349" mass="40775">MRLPNGYGSVCKLSGKRRNPFRVRKTLGYELTENGRTKQIYQTIGYYPTRKAALEALAAYNANPYDVNAEKITFADVYERWSEQHFETIVPSAVRTWKSAYRYCESLYKMRMRDIRVLHLEQTIKNAKVGDSTKARMKSLFNQLYRFAMKHEIVEKDYAQLCDSIKAPKPKLKRIPFTHAEIELLWENINFPFVDMVLVGIYSGWRPQELAVLKTKDIDLENKTMFGGLKTDAGRNRCVPIHPKILPLIEARYDPTKKFLFNDENSQQGTSMTYEKYRGRFNKVAKKLALEDHRPHDTRHTFISKAKEAGVNEYVLKLIVGHAIEDITEKVYTHRTMEQLKAEMELIEF</sequence>
<dbReference type="Proteomes" id="UP000586254">
    <property type="component" value="Unassembled WGS sequence"/>
</dbReference>
<proteinExistence type="inferred from homology"/>
<gene>
    <name evidence="6" type="ORF">H0N91_01410</name>
</gene>
<comment type="similarity">
    <text evidence="1">Belongs to the 'phage' integrase family.</text>
</comment>
<dbReference type="SUPFAM" id="SSF56349">
    <property type="entry name" value="DNA breaking-rejoining enzymes"/>
    <property type="match status" value="1"/>
</dbReference>
<dbReference type="PROSITE" id="PS51898">
    <property type="entry name" value="TYR_RECOMBINASE"/>
    <property type="match status" value="1"/>
</dbReference>
<dbReference type="RefSeq" id="WP_090410802.1">
    <property type="nucleotide sequence ID" value="NZ_FOWI01000001.1"/>
</dbReference>
<keyword evidence="4" id="KW-0233">DNA recombination</keyword>
<dbReference type="PANTHER" id="PTHR30629:SF2">
    <property type="entry name" value="PROPHAGE INTEGRASE INTS-RELATED"/>
    <property type="match status" value="1"/>
</dbReference>
<evidence type="ECO:0000256" key="2">
    <source>
        <dbReference type="ARBA" id="ARBA00022908"/>
    </source>
</evidence>
<keyword evidence="3" id="KW-0238">DNA-binding</keyword>
<dbReference type="InterPro" id="IPR002104">
    <property type="entry name" value="Integrase_catalytic"/>
</dbReference>
<dbReference type="Pfam" id="PF00589">
    <property type="entry name" value="Phage_integrase"/>
    <property type="match status" value="1"/>
</dbReference>
<name>A0A1I5G5W6_9FIRM</name>
<dbReference type="Gene3D" id="1.10.150.130">
    <property type="match status" value="1"/>
</dbReference>
<dbReference type="GO" id="GO:0006310">
    <property type="term" value="P:DNA recombination"/>
    <property type="evidence" value="ECO:0007669"/>
    <property type="project" value="UniProtKB-KW"/>
</dbReference>
<dbReference type="InterPro" id="IPR011010">
    <property type="entry name" value="DNA_brk_join_enz"/>
</dbReference>
<dbReference type="PANTHER" id="PTHR30629">
    <property type="entry name" value="PROPHAGE INTEGRASE"/>
    <property type="match status" value="1"/>
</dbReference>
<dbReference type="InterPro" id="IPR013762">
    <property type="entry name" value="Integrase-like_cat_sf"/>
</dbReference>
<dbReference type="InterPro" id="IPR010998">
    <property type="entry name" value="Integrase_recombinase_N"/>
</dbReference>
<evidence type="ECO:0000256" key="3">
    <source>
        <dbReference type="ARBA" id="ARBA00023125"/>
    </source>
</evidence>
<protein>
    <submittedName>
        <fullName evidence="6">Site-specific integrase</fullName>
    </submittedName>
</protein>
<evidence type="ECO:0000313" key="6">
    <source>
        <dbReference type="EMBL" id="NZA36827.1"/>
    </source>
</evidence>
<reference evidence="6 7" key="1">
    <citation type="submission" date="2020-07" db="EMBL/GenBank/DDBJ databases">
        <title>Organ Donor 1.</title>
        <authorList>
            <person name="Marsh A.J."/>
            <person name="Azcarate-Peril M.A."/>
        </authorList>
    </citation>
    <scope>NUCLEOTIDE SEQUENCE [LARGE SCALE GENOMIC DNA]</scope>
    <source>
        <strain evidence="6 7">AMC0717</strain>
    </source>
</reference>
<dbReference type="GO" id="GO:0003677">
    <property type="term" value="F:DNA binding"/>
    <property type="evidence" value="ECO:0007669"/>
    <property type="project" value="UniProtKB-KW"/>
</dbReference>
<dbReference type="GO" id="GO:0015074">
    <property type="term" value="P:DNA integration"/>
    <property type="evidence" value="ECO:0007669"/>
    <property type="project" value="UniProtKB-KW"/>
</dbReference>
<keyword evidence="2" id="KW-0229">DNA integration</keyword>
<feature type="domain" description="Tyr recombinase" evidence="5">
    <location>
        <begin position="172"/>
        <end position="345"/>
    </location>
</feature>
<evidence type="ECO:0000259" key="5">
    <source>
        <dbReference type="PROSITE" id="PS51898"/>
    </source>
</evidence>
<comment type="caution">
    <text evidence="6">The sequence shown here is derived from an EMBL/GenBank/DDBJ whole genome shotgun (WGS) entry which is preliminary data.</text>
</comment>
<dbReference type="Gene3D" id="1.10.443.10">
    <property type="entry name" value="Intergrase catalytic core"/>
    <property type="match status" value="1"/>
</dbReference>
<dbReference type="CDD" id="cd00796">
    <property type="entry name" value="INT_Rci_Hp1_C"/>
    <property type="match status" value="1"/>
</dbReference>
<evidence type="ECO:0000256" key="4">
    <source>
        <dbReference type="ARBA" id="ARBA00023172"/>
    </source>
</evidence>